<feature type="domain" description="Type II secretion system protein GspF" evidence="8">
    <location>
        <begin position="63"/>
        <end position="184"/>
    </location>
</feature>
<keyword evidence="6 7" id="KW-0472">Membrane</keyword>
<evidence type="ECO:0000256" key="4">
    <source>
        <dbReference type="ARBA" id="ARBA00022692"/>
    </source>
</evidence>
<feature type="transmembrane region" description="Helical" evidence="7">
    <location>
        <begin position="214"/>
        <end position="235"/>
    </location>
</feature>
<dbReference type="InterPro" id="IPR018076">
    <property type="entry name" value="T2SS_GspF_dom"/>
</dbReference>
<feature type="transmembrane region" description="Helical" evidence="7">
    <location>
        <begin position="256"/>
        <end position="277"/>
    </location>
</feature>
<keyword evidence="4 7" id="KW-0812">Transmembrane</keyword>
<dbReference type="PANTHER" id="PTHR30012:SF0">
    <property type="entry name" value="TYPE II SECRETION SYSTEM PROTEIN F-RELATED"/>
    <property type="match status" value="1"/>
</dbReference>
<name>A0AAU7E7N2_9BACT</name>
<comment type="subcellular location">
    <subcellularLocation>
        <location evidence="1">Cell membrane</location>
        <topology evidence="1">Multi-pass membrane protein</topology>
    </subcellularLocation>
</comment>
<evidence type="ECO:0000313" key="9">
    <source>
        <dbReference type="EMBL" id="XBJ29245.1"/>
    </source>
</evidence>
<evidence type="ECO:0000259" key="8">
    <source>
        <dbReference type="Pfam" id="PF00482"/>
    </source>
</evidence>
<dbReference type="Pfam" id="PF00482">
    <property type="entry name" value="T2SSF"/>
    <property type="match status" value="2"/>
</dbReference>
<dbReference type="InterPro" id="IPR042094">
    <property type="entry name" value="T2SS_GspF_sf"/>
</dbReference>
<reference evidence="9" key="1">
    <citation type="submission" date="2024-05" db="EMBL/GenBank/DDBJ databases">
        <title>Campylobacter coli isolated from environmental waters in Slovenia.</title>
        <authorList>
            <person name="Zautner A.E."/>
            <person name="Bunk B."/>
            <person name="Riedel T."/>
            <person name="Sproeer C."/>
        </authorList>
    </citation>
    <scope>NUCLEOTIDE SEQUENCE</scope>
    <source>
        <strain evidence="9">CCS1377</strain>
    </source>
</reference>
<dbReference type="Gene3D" id="1.20.81.30">
    <property type="entry name" value="Type II secretion system (T2SS), domain F"/>
    <property type="match status" value="2"/>
</dbReference>
<evidence type="ECO:0000256" key="3">
    <source>
        <dbReference type="ARBA" id="ARBA00022475"/>
    </source>
</evidence>
<gene>
    <name evidence="9" type="ORF">AAH949_09245</name>
</gene>
<dbReference type="AlphaFoldDB" id="A0AAU7E7N2"/>
<feature type="transmembrane region" description="Helical" evidence="7">
    <location>
        <begin position="361"/>
        <end position="386"/>
    </location>
</feature>
<organism evidence="9">
    <name type="scientific">Campylobacter sp. CCS1377</name>
    <dbReference type="NCBI Taxonomy" id="3158229"/>
    <lineage>
        <taxon>Bacteria</taxon>
        <taxon>Pseudomonadati</taxon>
        <taxon>Campylobacterota</taxon>
        <taxon>Epsilonproteobacteria</taxon>
        <taxon>Campylobacterales</taxon>
        <taxon>Campylobacteraceae</taxon>
        <taxon>Campylobacter</taxon>
    </lineage>
</organism>
<feature type="domain" description="Type II secretion system protein GspF" evidence="8">
    <location>
        <begin position="266"/>
        <end position="387"/>
    </location>
</feature>
<dbReference type="PRINTS" id="PR00812">
    <property type="entry name" value="BCTERIALGSPF"/>
</dbReference>
<protein>
    <submittedName>
        <fullName evidence="9">Type II secretion system F family protein</fullName>
    </submittedName>
</protein>
<dbReference type="GO" id="GO:0005886">
    <property type="term" value="C:plasma membrane"/>
    <property type="evidence" value="ECO:0007669"/>
    <property type="project" value="UniProtKB-SubCell"/>
</dbReference>
<evidence type="ECO:0000256" key="7">
    <source>
        <dbReference type="SAM" id="Phobius"/>
    </source>
</evidence>
<feature type="transmembrane region" description="Helical" evidence="7">
    <location>
        <begin position="160"/>
        <end position="183"/>
    </location>
</feature>
<accession>A0AAU7E7N2</accession>
<dbReference type="InterPro" id="IPR003004">
    <property type="entry name" value="GspF/PilC"/>
</dbReference>
<dbReference type="RefSeq" id="WP_348518588.1">
    <property type="nucleotide sequence ID" value="NZ_CP155620.1"/>
</dbReference>
<proteinExistence type="inferred from homology"/>
<evidence type="ECO:0000256" key="1">
    <source>
        <dbReference type="ARBA" id="ARBA00004651"/>
    </source>
</evidence>
<comment type="similarity">
    <text evidence="2">Belongs to the GSP F family.</text>
</comment>
<sequence>MKKYEFLISKNNHTKKLIIKAHTRFEAQSRILKQGFKILEFKELSKTNYYSRNLNKEISHIFKELSLLLEVGLSIEQALNELCKHKYNKNIDAFLNKVRGNIASGQSLHKALENSSVHITQSDLALIKMGENMGDLAFVFAKISEIHEKKLITKKRLKKALNYPIIVLVALFIAFLSLMLFVVPQFKTIFDDFNVNLPLITQIILGLYEFLDSYYMILIPSLLSTFIGFFTIYKYNANFAYKSDRFILKIPIIGKIIFYTQAYYFFLILGLLLRVGIDASKALNLACMGVENKFLSQEYKQIDDLCKQGLEFDEAFNKTKLFEGMIVQMLSVAMKSSKLDFMCEKIALYYQNKQENLVEKFFIFLEPALTLMVAIMVLLLALGIFLPMWELSTFANF</sequence>
<evidence type="ECO:0000256" key="2">
    <source>
        <dbReference type="ARBA" id="ARBA00005745"/>
    </source>
</evidence>
<keyword evidence="5 7" id="KW-1133">Transmembrane helix</keyword>
<evidence type="ECO:0000256" key="6">
    <source>
        <dbReference type="ARBA" id="ARBA00023136"/>
    </source>
</evidence>
<evidence type="ECO:0000256" key="5">
    <source>
        <dbReference type="ARBA" id="ARBA00022989"/>
    </source>
</evidence>
<dbReference type="EMBL" id="CP155620">
    <property type="protein sequence ID" value="XBJ29245.1"/>
    <property type="molecule type" value="Genomic_DNA"/>
</dbReference>
<dbReference type="PANTHER" id="PTHR30012">
    <property type="entry name" value="GENERAL SECRETION PATHWAY PROTEIN"/>
    <property type="match status" value="1"/>
</dbReference>
<keyword evidence="3" id="KW-1003">Cell membrane</keyword>